<evidence type="ECO:0000313" key="3">
    <source>
        <dbReference type="Proteomes" id="UP000008812"/>
    </source>
</evidence>
<protein>
    <submittedName>
        <fullName evidence="2">Hypothetical membrane protein</fullName>
    </submittedName>
</protein>
<sequence>MANYKKYKNRKINLEKIEQDSVKQKEPLKTSWKIALTSLFLIAIPSFLLFLLLGKDGWIFSQTKSLHRWAVEFPIALAFSIFQIGIVSLLIWKFKVLPVGAFAFLMPLSLAMNSFLVSSGVTNWILRVLPAVGLGFVAIPIIAINKKIRENLSKKKQKIISEEEKQTKSLLD</sequence>
<keyword evidence="3" id="KW-1185">Reference proteome</keyword>
<gene>
    <name evidence="2" type="ordered locus">MARTH_orf744</name>
</gene>
<organism evidence="2 3">
    <name type="scientific">Metamycoplasma arthritidis (strain 158L3-1)</name>
    <name type="common">Mycoplasma arthritidis</name>
    <dbReference type="NCBI Taxonomy" id="243272"/>
    <lineage>
        <taxon>Bacteria</taxon>
        <taxon>Bacillati</taxon>
        <taxon>Mycoplasmatota</taxon>
        <taxon>Mycoplasmoidales</taxon>
        <taxon>Metamycoplasmataceae</taxon>
        <taxon>Metamycoplasma</taxon>
    </lineage>
</organism>
<dbReference type="Proteomes" id="UP000008812">
    <property type="component" value="Chromosome"/>
</dbReference>
<name>B3PN95_META1</name>
<accession>B3PN95</accession>
<dbReference type="RefSeq" id="WP_012498454.1">
    <property type="nucleotide sequence ID" value="NC_011025.1"/>
</dbReference>
<keyword evidence="1" id="KW-0472">Membrane</keyword>
<feature type="transmembrane region" description="Helical" evidence="1">
    <location>
        <begin position="99"/>
        <end position="118"/>
    </location>
</feature>
<dbReference type="eggNOG" id="ENOG5030MPW">
    <property type="taxonomic scope" value="Bacteria"/>
</dbReference>
<evidence type="ECO:0000313" key="2">
    <source>
        <dbReference type="EMBL" id="ACF07497.1"/>
    </source>
</evidence>
<dbReference type="AlphaFoldDB" id="B3PN95"/>
<dbReference type="KEGG" id="mat:MARTH_orf744"/>
<keyword evidence="1" id="KW-1133">Transmembrane helix</keyword>
<keyword evidence="1" id="KW-0812">Transmembrane</keyword>
<dbReference type="STRING" id="243272.MARTH_orf744"/>
<feature type="transmembrane region" description="Helical" evidence="1">
    <location>
        <begin position="34"/>
        <end position="53"/>
    </location>
</feature>
<dbReference type="EMBL" id="CP001047">
    <property type="protein sequence ID" value="ACF07497.1"/>
    <property type="molecule type" value="Genomic_DNA"/>
</dbReference>
<feature type="transmembrane region" description="Helical" evidence="1">
    <location>
        <begin position="124"/>
        <end position="145"/>
    </location>
</feature>
<reference evidence="2 3" key="1">
    <citation type="journal article" date="2008" name="Infect. Immun.">
        <title>Genome of Mycoplasma arthritidis.</title>
        <authorList>
            <person name="Dybvig K."/>
            <person name="Zuhua C."/>
            <person name="Lao P."/>
            <person name="Jordan D.S."/>
            <person name="French C.T."/>
            <person name="Tu A.H."/>
            <person name="Loraine A.E."/>
        </authorList>
    </citation>
    <scope>NUCLEOTIDE SEQUENCE [LARGE SCALE GENOMIC DNA]</scope>
    <source>
        <strain evidence="2 3">158L3-1</strain>
    </source>
</reference>
<proteinExistence type="predicted"/>
<evidence type="ECO:0000256" key="1">
    <source>
        <dbReference type="SAM" id="Phobius"/>
    </source>
</evidence>
<feature type="transmembrane region" description="Helical" evidence="1">
    <location>
        <begin position="73"/>
        <end position="92"/>
    </location>
</feature>
<dbReference type="HOGENOM" id="CLU_1523507_0_0_14"/>